<dbReference type="Pfam" id="PF01807">
    <property type="entry name" value="Zn_ribbon_DnaG"/>
    <property type="match status" value="1"/>
</dbReference>
<evidence type="ECO:0000256" key="11">
    <source>
        <dbReference type="ARBA" id="ARBA00023163"/>
    </source>
</evidence>
<dbReference type="Gene3D" id="3.90.980.10">
    <property type="entry name" value="DNA primase, catalytic core, N-terminal domain"/>
    <property type="match status" value="1"/>
</dbReference>
<keyword evidence="7" id="KW-0863">Zinc-finger</keyword>
<dbReference type="GO" id="GO:1990077">
    <property type="term" value="C:primosome complex"/>
    <property type="evidence" value="ECO:0007669"/>
    <property type="project" value="UniProtKB-KW"/>
</dbReference>
<keyword evidence="16" id="KW-1185">Reference proteome</keyword>
<evidence type="ECO:0000256" key="6">
    <source>
        <dbReference type="ARBA" id="ARBA00022723"/>
    </source>
</evidence>
<evidence type="ECO:0000313" key="15">
    <source>
        <dbReference type="EMBL" id="TRW22044.1"/>
    </source>
</evidence>
<keyword evidence="10 12" id="KW-0238">DNA-binding</keyword>
<dbReference type="InterPro" id="IPR050219">
    <property type="entry name" value="DnaG_primase"/>
</dbReference>
<comment type="similarity">
    <text evidence="12 13">Belongs to the DnaG primase family.</text>
</comment>
<evidence type="ECO:0000256" key="9">
    <source>
        <dbReference type="ARBA" id="ARBA00022842"/>
    </source>
</evidence>
<evidence type="ECO:0000259" key="14">
    <source>
        <dbReference type="PROSITE" id="PS50880"/>
    </source>
</evidence>
<dbReference type="Gene3D" id="3.40.1360.10">
    <property type="match status" value="1"/>
</dbReference>
<feature type="domain" description="Toprim" evidence="14">
    <location>
        <begin position="260"/>
        <end position="341"/>
    </location>
</feature>
<organism evidence="15 16">
    <name type="scientific">Flavobacterium zepuense</name>
    <dbReference type="NCBI Taxonomy" id="2593302"/>
    <lineage>
        <taxon>Bacteria</taxon>
        <taxon>Pseudomonadati</taxon>
        <taxon>Bacteroidota</taxon>
        <taxon>Flavobacteriia</taxon>
        <taxon>Flavobacteriales</taxon>
        <taxon>Flavobacteriaceae</taxon>
        <taxon>Flavobacterium</taxon>
    </lineage>
</organism>
<evidence type="ECO:0000256" key="7">
    <source>
        <dbReference type="ARBA" id="ARBA00022771"/>
    </source>
</evidence>
<dbReference type="NCBIfam" id="TIGR01391">
    <property type="entry name" value="dnaG"/>
    <property type="match status" value="1"/>
</dbReference>
<dbReference type="GO" id="GO:0008270">
    <property type="term" value="F:zinc ion binding"/>
    <property type="evidence" value="ECO:0007669"/>
    <property type="project" value="UniProtKB-KW"/>
</dbReference>
<gene>
    <name evidence="12 15" type="primary">dnaG</name>
    <name evidence="15" type="ORF">FMM05_19010</name>
</gene>
<dbReference type="FunFam" id="3.90.580.10:FF:000001">
    <property type="entry name" value="DNA primase"/>
    <property type="match status" value="1"/>
</dbReference>
<dbReference type="SMART" id="SM00493">
    <property type="entry name" value="TOPRIM"/>
    <property type="match status" value="1"/>
</dbReference>
<evidence type="ECO:0000256" key="8">
    <source>
        <dbReference type="ARBA" id="ARBA00022833"/>
    </source>
</evidence>
<dbReference type="OrthoDB" id="9803773at2"/>
<dbReference type="Pfam" id="PF10410">
    <property type="entry name" value="DnaB_bind"/>
    <property type="match status" value="1"/>
</dbReference>
<reference evidence="15 16" key="1">
    <citation type="submission" date="2019-07" db="EMBL/GenBank/DDBJ databases">
        <title>Flavobacterium sp. nov., isolated from glacier ice.</title>
        <authorList>
            <person name="Liu Q."/>
            <person name="Xin Y.-H."/>
        </authorList>
    </citation>
    <scope>NUCLEOTIDE SEQUENCE [LARGE SCALE GENOMIC DNA]</scope>
    <source>
        <strain evidence="15 16">ZT4R6</strain>
    </source>
</reference>
<comment type="caution">
    <text evidence="15">The sequence shown here is derived from an EMBL/GenBank/DDBJ whole genome shotgun (WGS) entry which is preliminary data.</text>
</comment>
<comment type="subunit">
    <text evidence="12">Monomer. Interacts with DnaB.</text>
</comment>
<dbReference type="PANTHER" id="PTHR30313:SF2">
    <property type="entry name" value="DNA PRIMASE"/>
    <property type="match status" value="1"/>
</dbReference>
<dbReference type="PIRSF" id="PIRSF002811">
    <property type="entry name" value="DnaG"/>
    <property type="match status" value="1"/>
</dbReference>
<dbReference type="GO" id="GO:0000428">
    <property type="term" value="C:DNA-directed RNA polymerase complex"/>
    <property type="evidence" value="ECO:0007669"/>
    <property type="project" value="UniProtKB-KW"/>
</dbReference>
<dbReference type="GO" id="GO:0003677">
    <property type="term" value="F:DNA binding"/>
    <property type="evidence" value="ECO:0007669"/>
    <property type="project" value="UniProtKB-KW"/>
</dbReference>
<name>A0A552UUY6_9FLAO</name>
<keyword evidence="6 13" id="KW-0479">Metal-binding</keyword>
<keyword evidence="11 12" id="KW-0804">Transcription</keyword>
<dbReference type="InterPro" id="IPR036977">
    <property type="entry name" value="DNA_primase_Znf_CHC2"/>
</dbReference>
<dbReference type="HAMAP" id="MF_00974">
    <property type="entry name" value="DNA_primase_DnaG"/>
    <property type="match status" value="1"/>
</dbReference>
<evidence type="ECO:0000313" key="16">
    <source>
        <dbReference type="Proteomes" id="UP000320643"/>
    </source>
</evidence>
<evidence type="ECO:0000256" key="2">
    <source>
        <dbReference type="ARBA" id="ARBA00022515"/>
    </source>
</evidence>
<dbReference type="CDD" id="cd03364">
    <property type="entry name" value="TOPRIM_DnaG_primases"/>
    <property type="match status" value="1"/>
</dbReference>
<evidence type="ECO:0000256" key="10">
    <source>
        <dbReference type="ARBA" id="ARBA00023125"/>
    </source>
</evidence>
<keyword evidence="2 12" id="KW-0639">Primosome</keyword>
<evidence type="ECO:0000256" key="1">
    <source>
        <dbReference type="ARBA" id="ARBA00022478"/>
    </source>
</evidence>
<dbReference type="RefSeq" id="WP_143375011.1">
    <property type="nucleotide sequence ID" value="NZ_VJVZ01000015.1"/>
</dbReference>
<keyword evidence="1 12" id="KW-0240">DNA-directed RNA polymerase</keyword>
<dbReference type="InterPro" id="IPR002694">
    <property type="entry name" value="Znf_CHC2"/>
</dbReference>
<keyword evidence="5 12" id="KW-0235">DNA replication</keyword>
<evidence type="ECO:0000256" key="13">
    <source>
        <dbReference type="PIRNR" id="PIRNR002811"/>
    </source>
</evidence>
<dbReference type="InterPro" id="IPR019475">
    <property type="entry name" value="DNA_primase_DnaB-bd"/>
</dbReference>
<dbReference type="GO" id="GO:0003899">
    <property type="term" value="F:DNA-directed RNA polymerase activity"/>
    <property type="evidence" value="ECO:0007669"/>
    <property type="project" value="UniProtKB-UniRule"/>
</dbReference>
<protein>
    <recommendedName>
        <fullName evidence="12 13">DNA primase</fullName>
        <ecNumber evidence="12">2.7.7.101</ecNumber>
    </recommendedName>
</protein>
<dbReference type="InterPro" id="IPR030846">
    <property type="entry name" value="DnaG_bac"/>
</dbReference>
<dbReference type="Proteomes" id="UP000320643">
    <property type="component" value="Unassembled WGS sequence"/>
</dbReference>
<dbReference type="PROSITE" id="PS50880">
    <property type="entry name" value="TOPRIM"/>
    <property type="match status" value="1"/>
</dbReference>
<dbReference type="GO" id="GO:0005737">
    <property type="term" value="C:cytoplasm"/>
    <property type="evidence" value="ECO:0007669"/>
    <property type="project" value="TreeGrafter"/>
</dbReference>
<evidence type="ECO:0000256" key="5">
    <source>
        <dbReference type="ARBA" id="ARBA00022705"/>
    </source>
</evidence>
<dbReference type="GO" id="GO:0006269">
    <property type="term" value="P:DNA replication, synthesis of primer"/>
    <property type="evidence" value="ECO:0007669"/>
    <property type="project" value="UniProtKB-UniRule"/>
</dbReference>
<keyword evidence="4 12" id="KW-0548">Nucleotidyltransferase</keyword>
<comment type="cofactor">
    <cofactor evidence="13">
        <name>Zn(2+)</name>
        <dbReference type="ChEBI" id="CHEBI:29105"/>
    </cofactor>
    <text evidence="13">Binds 1 zinc ion per monomer.</text>
</comment>
<dbReference type="SMART" id="SM00400">
    <property type="entry name" value="ZnF_CHCC"/>
    <property type="match status" value="1"/>
</dbReference>
<keyword evidence="3 12" id="KW-0808">Transferase</keyword>
<evidence type="ECO:0000256" key="3">
    <source>
        <dbReference type="ARBA" id="ARBA00022679"/>
    </source>
</evidence>
<dbReference type="SUPFAM" id="SSF56731">
    <property type="entry name" value="DNA primase core"/>
    <property type="match status" value="1"/>
</dbReference>
<dbReference type="EC" id="2.7.7.101" evidence="12"/>
<keyword evidence="8 13" id="KW-0862">Zinc</keyword>
<dbReference type="InterPro" id="IPR006295">
    <property type="entry name" value="DNA_primase_DnaG"/>
</dbReference>
<dbReference type="Pfam" id="PF08275">
    <property type="entry name" value="DNAG_N"/>
    <property type="match status" value="1"/>
</dbReference>
<comment type="catalytic activity">
    <reaction evidence="12">
        <text>ssDNA + n NTP = ssDNA/pppN(pN)n-1 hybrid + (n-1) diphosphate.</text>
        <dbReference type="EC" id="2.7.7.101"/>
    </reaction>
</comment>
<proteinExistence type="inferred from homology"/>
<evidence type="ECO:0000256" key="12">
    <source>
        <dbReference type="HAMAP-Rule" id="MF_00974"/>
    </source>
</evidence>
<dbReference type="InterPro" id="IPR013264">
    <property type="entry name" value="DNAG_N"/>
</dbReference>
<dbReference type="Pfam" id="PF13155">
    <property type="entry name" value="Toprim_2"/>
    <property type="match status" value="1"/>
</dbReference>
<dbReference type="InterPro" id="IPR037068">
    <property type="entry name" value="DNA_primase_core_N_sf"/>
</dbReference>
<accession>A0A552UUY6</accession>
<dbReference type="Gene3D" id="3.90.580.10">
    <property type="entry name" value="Zinc finger, CHC2-type domain"/>
    <property type="match status" value="1"/>
</dbReference>
<keyword evidence="9" id="KW-0460">Magnesium</keyword>
<dbReference type="AlphaFoldDB" id="A0A552UUY6"/>
<dbReference type="SUPFAM" id="SSF57783">
    <property type="entry name" value="Zinc beta-ribbon"/>
    <property type="match status" value="1"/>
</dbReference>
<dbReference type="EMBL" id="VJVZ01000015">
    <property type="protein sequence ID" value="TRW22044.1"/>
    <property type="molecule type" value="Genomic_DNA"/>
</dbReference>
<comment type="caution">
    <text evidence="12">Lacks conserved residue(s) required for the propagation of feature annotation.</text>
</comment>
<dbReference type="InterPro" id="IPR034151">
    <property type="entry name" value="TOPRIM_DnaG_bac"/>
</dbReference>
<evidence type="ECO:0000256" key="4">
    <source>
        <dbReference type="ARBA" id="ARBA00022695"/>
    </source>
</evidence>
<dbReference type="PANTHER" id="PTHR30313">
    <property type="entry name" value="DNA PRIMASE"/>
    <property type="match status" value="1"/>
</dbReference>
<comment type="function">
    <text evidence="12 13">RNA polymerase that catalyzes the synthesis of short RNA molecules used as primers for DNA polymerase during DNA replication.</text>
</comment>
<sequence length="669" mass="77187">MISKNTIDTVFETARVEEVIGDFVVLKKSGTNYKGLSPFSNERSPSFMVSPVKQIWKDFSSGKGGNSVAFLMEHEHFSYPEAIRYLAKKYNIEIEETEQSEQQKEQANEKESMYLVSEFAQKYFNTTMLTTDEGQAIGYSYFKERGFTADTIKKFGLGYSPEEWDAFTKEALGKAYKLEYLEKTGFTIVREDGRHIDRFRGRVMFPIQSMSGRVLGFGGRILGNDKKAAKYLNSPESDIYHKSKVLYGIFHAKQEIAKKDNCYLVEGYTDVIQMHQAGIENVVASSGTALTPDQIRLINRLSKNITVLFDGDAAGLRASIRGIDLILEEGMNVKVCTFPDGDDPDSFAKKTPHDELIKYLDENAKDFIQFKASLLMDEAKNDPVKKAGLIRDMVSSIAKIPDRIQREVYIQECARIMDISEQVLASTLAQLVSKEIADTGKKMKEEQKANAMRPVPNEEDYFDPSMPPDQQQERINILEGLERRMIEILLLYGGTVQEFEDVYIKFDEFGKEHEHSEKKEYKVYERIYLNLQEDEIQFTNPVFRDIYKAAIDHYHAHQEMNVDVFMNTLEPELQYVATDIFMQDEKYNLHDWEEKKQIPVKDKNMSVAQYTNEHIVDLRWLLLGRLIQDLKMQVSPDADNMEILMSVNDYNTLVNYLSRKINRLRSSFF</sequence>
<dbReference type="InterPro" id="IPR006171">
    <property type="entry name" value="TOPRIM_dom"/>
</dbReference>